<gene>
    <name evidence="2" type="ORF">SAMN04488690_0783</name>
</gene>
<feature type="domain" description="Transposase IS200-like" evidence="1">
    <location>
        <begin position="13"/>
        <end position="127"/>
    </location>
</feature>
<dbReference type="Proteomes" id="UP000191133">
    <property type="component" value="Unassembled WGS sequence"/>
</dbReference>
<dbReference type="GO" id="GO:0043565">
    <property type="term" value="F:sequence-specific DNA binding"/>
    <property type="evidence" value="ECO:0007669"/>
    <property type="project" value="TreeGrafter"/>
</dbReference>
<accession>A0A1W1GUS2</accession>
<reference evidence="3" key="1">
    <citation type="submission" date="2016-10" db="EMBL/GenBank/DDBJ databases">
        <authorList>
            <person name="Varghese N."/>
        </authorList>
    </citation>
    <scope>NUCLEOTIDE SEQUENCE [LARGE SCALE GENOMIC DNA]</scope>
    <source>
        <strain evidence="3">92MFCol6.1</strain>
    </source>
</reference>
<dbReference type="GO" id="GO:0004803">
    <property type="term" value="F:transposase activity"/>
    <property type="evidence" value="ECO:0007669"/>
    <property type="project" value="InterPro"/>
</dbReference>
<organism evidence="2 3">
    <name type="scientific">Stenotrophomonas indicatrix</name>
    <dbReference type="NCBI Taxonomy" id="2045451"/>
    <lineage>
        <taxon>Bacteria</taxon>
        <taxon>Pseudomonadati</taxon>
        <taxon>Pseudomonadota</taxon>
        <taxon>Gammaproteobacteria</taxon>
        <taxon>Lysobacterales</taxon>
        <taxon>Lysobacteraceae</taxon>
        <taxon>Stenotrophomonas</taxon>
    </lineage>
</organism>
<dbReference type="GO" id="GO:0006313">
    <property type="term" value="P:DNA transposition"/>
    <property type="evidence" value="ECO:0007669"/>
    <property type="project" value="InterPro"/>
</dbReference>
<dbReference type="PANTHER" id="PTHR36966:SF1">
    <property type="entry name" value="REP-ASSOCIATED TYROSINE TRANSPOSASE"/>
    <property type="match status" value="1"/>
</dbReference>
<dbReference type="Pfam" id="PF01797">
    <property type="entry name" value="Y1_Tnp"/>
    <property type="match status" value="1"/>
</dbReference>
<dbReference type="SMART" id="SM01321">
    <property type="entry name" value="Y1_Tnp"/>
    <property type="match status" value="1"/>
</dbReference>
<dbReference type="InterPro" id="IPR052715">
    <property type="entry name" value="RAYT_transposase"/>
</dbReference>
<dbReference type="Gene3D" id="3.30.70.1290">
    <property type="entry name" value="Transposase IS200-like"/>
    <property type="match status" value="1"/>
</dbReference>
<dbReference type="InterPro" id="IPR036515">
    <property type="entry name" value="Transposase_17_sf"/>
</dbReference>
<dbReference type="SUPFAM" id="SSF143422">
    <property type="entry name" value="Transposase IS200-like"/>
    <property type="match status" value="1"/>
</dbReference>
<evidence type="ECO:0000259" key="1">
    <source>
        <dbReference type="SMART" id="SM01321"/>
    </source>
</evidence>
<dbReference type="NCBIfam" id="NF047646">
    <property type="entry name" value="REP_Tyr_transpos"/>
    <property type="match status" value="1"/>
</dbReference>
<dbReference type="RefSeq" id="WP_080148601.1">
    <property type="nucleotide sequence ID" value="NZ_FWEU01000001.1"/>
</dbReference>
<dbReference type="InterPro" id="IPR002686">
    <property type="entry name" value="Transposase_17"/>
</dbReference>
<evidence type="ECO:0000313" key="3">
    <source>
        <dbReference type="Proteomes" id="UP000191133"/>
    </source>
</evidence>
<dbReference type="AlphaFoldDB" id="A0A1W1GUS2"/>
<name>A0A1W1GUS2_9GAMM</name>
<dbReference type="EMBL" id="FWEU01000001">
    <property type="protein sequence ID" value="SLM23097.1"/>
    <property type="molecule type" value="Genomic_DNA"/>
</dbReference>
<evidence type="ECO:0000313" key="2">
    <source>
        <dbReference type="EMBL" id="SLM23097.1"/>
    </source>
</evidence>
<proteinExistence type="predicted"/>
<sequence length="147" mass="16733">MSSDLLRHGRRSIIGQVYVLTTTTCQRRRRFECGATAGCVSSQFEELERQGLVQSLAWVVMPDHVHWMLQLRASELSGIARRFKSSSALALNRLVGRRGVVWQSGHFDHAVRAEESLHRQALYILGNPIRAGLAREIGQYPYAWSIW</sequence>
<dbReference type="PANTHER" id="PTHR36966">
    <property type="entry name" value="REP-ASSOCIATED TYROSINE TRANSPOSASE"/>
    <property type="match status" value="1"/>
</dbReference>
<protein>
    <submittedName>
        <fullName evidence="2">REP element-mobilizing transposase RayT</fullName>
    </submittedName>
</protein>